<evidence type="ECO:0000256" key="1">
    <source>
        <dbReference type="SAM" id="Phobius"/>
    </source>
</evidence>
<evidence type="ECO:0000259" key="2">
    <source>
        <dbReference type="Pfam" id="PF12697"/>
    </source>
</evidence>
<dbReference type="Pfam" id="PF12697">
    <property type="entry name" value="Abhydrolase_6"/>
    <property type="match status" value="1"/>
</dbReference>
<dbReference type="EMBL" id="RXNU01000024">
    <property type="protein sequence ID" value="RTR36496.1"/>
    <property type="molecule type" value="Genomic_DNA"/>
</dbReference>
<dbReference type="InterPro" id="IPR000073">
    <property type="entry name" value="AB_hydrolase_1"/>
</dbReference>
<dbReference type="AlphaFoldDB" id="A0A3S0RUE5"/>
<comment type="caution">
    <text evidence="3">The sequence shown here is derived from an EMBL/GenBank/DDBJ whole genome shotgun (WGS) entry which is preliminary data.</text>
</comment>
<proteinExistence type="predicted"/>
<keyword evidence="1" id="KW-0472">Membrane</keyword>
<dbReference type="SUPFAM" id="SSF53474">
    <property type="entry name" value="alpha/beta-Hydrolases"/>
    <property type="match status" value="1"/>
</dbReference>
<sequence>MRTIVIGSTKHLILALIYASLGIAIALLTVGVWLLNSRPDLDIWHTTQLTSEYDRRLELTGFTEYQELEKRLFEELETEIYSHTTGPHSSILNRYVHGSLADPKKWRNDWNRTYEWPLPDARFGVLLLHGMSDSPYALSHVAKHFKGEAHLLGLRLPGHGTIPSGLVALEWQDMASAVSLATRHMREVLKGRPLYVVGFSTGAALALNHELERLSKNQEMDYAGMIFISPAIGLPPVAAGAKWQARLGQMLGLEKLSWNSIQTEYDPFKYNSFAVNAGDVVYQLAERNQAIMDKLSAEQLLTIPPILSFQSITDATVSSLSVISDLYLRLPDNGHQLVMFDINRTQVNMSLIPYDPLSALNELIRGQNLQFEYTLIENLNDSDESLSRVQATSHVFDRLPTSTLLTQRWPRNVYSLSHVALPYPMEDSLYGPEGVHFVERVQIGAASSRGERGVLNVSADEILRQKWNPFFPYTIQKIDDFLLSLDIEP</sequence>
<keyword evidence="1" id="KW-1133">Transmembrane helix</keyword>
<name>A0A3S0RUE5_9GAMM</name>
<dbReference type="Proteomes" id="UP000267448">
    <property type="component" value="Unassembled WGS sequence"/>
</dbReference>
<dbReference type="InterPro" id="IPR029058">
    <property type="entry name" value="AB_hydrolase_fold"/>
</dbReference>
<keyword evidence="4" id="KW-1185">Reference proteome</keyword>
<protein>
    <submittedName>
        <fullName evidence="3">Alpha/beta fold hydrolase</fullName>
    </submittedName>
</protein>
<evidence type="ECO:0000313" key="3">
    <source>
        <dbReference type="EMBL" id="RTR36496.1"/>
    </source>
</evidence>
<organism evidence="3 4">
    <name type="scientific">Shewanella canadensis</name>
    <dbReference type="NCBI Taxonomy" id="271096"/>
    <lineage>
        <taxon>Bacteria</taxon>
        <taxon>Pseudomonadati</taxon>
        <taxon>Pseudomonadota</taxon>
        <taxon>Gammaproteobacteria</taxon>
        <taxon>Alteromonadales</taxon>
        <taxon>Shewanellaceae</taxon>
        <taxon>Shewanella</taxon>
    </lineage>
</organism>
<feature type="transmembrane region" description="Helical" evidence="1">
    <location>
        <begin position="12"/>
        <end position="35"/>
    </location>
</feature>
<reference evidence="3 4" key="1">
    <citation type="submission" date="2018-12" db="EMBL/GenBank/DDBJ databases">
        <authorList>
            <person name="Yu L."/>
        </authorList>
    </citation>
    <scope>NUCLEOTIDE SEQUENCE [LARGE SCALE GENOMIC DNA]</scope>
    <source>
        <strain evidence="3 4">HAW-EB2</strain>
    </source>
</reference>
<gene>
    <name evidence="3" type="ORF">EKG38_23820</name>
</gene>
<accession>A0A3S0RUE5</accession>
<dbReference type="Gene3D" id="3.40.50.1820">
    <property type="entry name" value="alpha/beta hydrolase"/>
    <property type="match status" value="1"/>
</dbReference>
<keyword evidence="3" id="KW-0378">Hydrolase</keyword>
<dbReference type="OrthoDB" id="8476759at2"/>
<dbReference type="GO" id="GO:0016787">
    <property type="term" value="F:hydrolase activity"/>
    <property type="evidence" value="ECO:0007669"/>
    <property type="project" value="UniProtKB-KW"/>
</dbReference>
<keyword evidence="1" id="KW-0812">Transmembrane</keyword>
<evidence type="ECO:0000313" key="4">
    <source>
        <dbReference type="Proteomes" id="UP000267448"/>
    </source>
</evidence>
<dbReference type="RefSeq" id="WP_126523381.1">
    <property type="nucleotide sequence ID" value="NZ_RXNU01000024.1"/>
</dbReference>
<feature type="domain" description="AB hydrolase-1" evidence="2">
    <location>
        <begin position="125"/>
        <end position="260"/>
    </location>
</feature>